<keyword evidence="2 3" id="KW-0040">ANK repeat</keyword>
<dbReference type="SMART" id="SM00248">
    <property type="entry name" value="ANK"/>
    <property type="match status" value="2"/>
</dbReference>
<evidence type="ECO:0000256" key="3">
    <source>
        <dbReference type="PROSITE-ProRule" id="PRU00023"/>
    </source>
</evidence>
<reference evidence="4 5" key="1">
    <citation type="submission" date="2019-12" db="EMBL/GenBank/DDBJ databases">
        <title>The draft genomic sequence of strain Chitinophaga oryziterrae JCM 16595.</title>
        <authorList>
            <person name="Zhang X."/>
        </authorList>
    </citation>
    <scope>NUCLEOTIDE SEQUENCE [LARGE SCALE GENOMIC DNA]</scope>
    <source>
        <strain evidence="4 5">JCM 16595</strain>
    </source>
</reference>
<dbReference type="PROSITE" id="PS50297">
    <property type="entry name" value="ANK_REP_REGION"/>
    <property type="match status" value="1"/>
</dbReference>
<dbReference type="Gene3D" id="1.25.40.20">
    <property type="entry name" value="Ankyrin repeat-containing domain"/>
    <property type="match status" value="1"/>
</dbReference>
<dbReference type="PROSITE" id="PS50088">
    <property type="entry name" value="ANK_REPEAT"/>
    <property type="match status" value="1"/>
</dbReference>
<dbReference type="PANTHER" id="PTHR24198">
    <property type="entry name" value="ANKYRIN REPEAT AND PROTEIN KINASE DOMAIN-CONTAINING PROTEIN"/>
    <property type="match status" value="1"/>
</dbReference>
<dbReference type="InterPro" id="IPR036770">
    <property type="entry name" value="Ankyrin_rpt-contain_sf"/>
</dbReference>
<evidence type="ECO:0000256" key="2">
    <source>
        <dbReference type="ARBA" id="ARBA00023043"/>
    </source>
</evidence>
<dbReference type="AlphaFoldDB" id="A0A6N8JCF8"/>
<comment type="caution">
    <text evidence="4">The sequence shown here is derived from an EMBL/GenBank/DDBJ whole genome shotgun (WGS) entry which is preliminary data.</text>
</comment>
<dbReference type="PANTHER" id="PTHR24198:SF165">
    <property type="entry name" value="ANKYRIN REPEAT-CONTAINING PROTEIN-RELATED"/>
    <property type="match status" value="1"/>
</dbReference>
<proteinExistence type="predicted"/>
<dbReference type="SUPFAM" id="SSF48403">
    <property type="entry name" value="Ankyrin repeat"/>
    <property type="match status" value="1"/>
</dbReference>
<dbReference type="OrthoDB" id="928522at2"/>
<dbReference type="Pfam" id="PF12796">
    <property type="entry name" value="Ank_2"/>
    <property type="match status" value="1"/>
</dbReference>
<dbReference type="RefSeq" id="WP_157301499.1">
    <property type="nucleotide sequence ID" value="NZ_BAAAZB010000004.1"/>
</dbReference>
<dbReference type="GO" id="GO:0005737">
    <property type="term" value="C:cytoplasm"/>
    <property type="evidence" value="ECO:0007669"/>
    <property type="project" value="TreeGrafter"/>
</dbReference>
<dbReference type="Proteomes" id="UP000468388">
    <property type="component" value="Unassembled WGS sequence"/>
</dbReference>
<keyword evidence="1" id="KW-0677">Repeat</keyword>
<dbReference type="EMBL" id="WRXO01000006">
    <property type="protein sequence ID" value="MVT42883.1"/>
    <property type="molecule type" value="Genomic_DNA"/>
</dbReference>
<gene>
    <name evidence="4" type="ORF">GO495_19970</name>
</gene>
<organism evidence="4 5">
    <name type="scientific">Chitinophaga oryziterrae</name>
    <dbReference type="NCBI Taxonomy" id="1031224"/>
    <lineage>
        <taxon>Bacteria</taxon>
        <taxon>Pseudomonadati</taxon>
        <taxon>Bacteroidota</taxon>
        <taxon>Chitinophagia</taxon>
        <taxon>Chitinophagales</taxon>
        <taxon>Chitinophagaceae</taxon>
        <taxon>Chitinophaga</taxon>
    </lineage>
</organism>
<name>A0A6N8JCF8_9BACT</name>
<dbReference type="InterPro" id="IPR002110">
    <property type="entry name" value="Ankyrin_rpt"/>
</dbReference>
<keyword evidence="5" id="KW-1185">Reference proteome</keyword>
<evidence type="ECO:0000256" key="1">
    <source>
        <dbReference type="ARBA" id="ARBA00022737"/>
    </source>
</evidence>
<sequence length="286" mass="31240">MKNIADFHRSIAAIDSGRTAELADLISKHPDLVKDRLHTEGQGYFKDPYLLWFVADNPIRIDKLPPNIIEITRLLADAVKYEAPDTYQDQIDHTLGLVVSGRIPRECGVQIAMIDLLIDAGALPCGAMVALTNGNVEAALHLVDRGDKLTLAVAVCLERIDDINHLAAQASNDEKLTALTAAAFYGKANMVKRLLEMDIDPNGFPEAICGFHSHATPLHQAVSSGSLNCVKLLVEAGARLNVQDKIYKGTPLGWAAHMQSDSFSEEAGEQKFARIESFLRTSEQTL</sequence>
<evidence type="ECO:0000313" key="5">
    <source>
        <dbReference type="Proteomes" id="UP000468388"/>
    </source>
</evidence>
<accession>A0A6N8JCF8</accession>
<protein>
    <submittedName>
        <fullName evidence="4">Uncharacterized protein</fullName>
    </submittedName>
</protein>
<feature type="repeat" description="ANK" evidence="3">
    <location>
        <begin position="213"/>
        <end position="245"/>
    </location>
</feature>
<evidence type="ECO:0000313" key="4">
    <source>
        <dbReference type="EMBL" id="MVT42883.1"/>
    </source>
</evidence>